<keyword evidence="1" id="KW-0732">Signal</keyword>
<dbReference type="EMBL" id="SJPS01000013">
    <property type="protein sequence ID" value="TWU20773.1"/>
    <property type="molecule type" value="Genomic_DNA"/>
</dbReference>
<evidence type="ECO:0000313" key="3">
    <source>
        <dbReference type="Proteomes" id="UP000318437"/>
    </source>
</evidence>
<proteinExistence type="predicted"/>
<evidence type="ECO:0008006" key="4">
    <source>
        <dbReference type="Google" id="ProtNLM"/>
    </source>
</evidence>
<keyword evidence="3" id="KW-1185">Reference proteome</keyword>
<evidence type="ECO:0000256" key="1">
    <source>
        <dbReference type="SAM" id="SignalP"/>
    </source>
</evidence>
<dbReference type="AlphaFoldDB" id="A0A5C6C7Z1"/>
<name>A0A5C6C7Z1_9BACT</name>
<dbReference type="Proteomes" id="UP000318437">
    <property type="component" value="Unassembled WGS sequence"/>
</dbReference>
<sequence precursor="true">MYLLPKKTSFLTSFLALAVAVFTAYYARAGVIVQYAADTDIANNDDFTGPFNSFVNYVSFLNFAGFEHDYVWAVQPSGGTTEYAFNISANFSTVPAEAIYLELGFGVGENFVSAASVFSDLDFDAPLPGIPAPSSDKVWATVNHQAHRIQYSDGLADDVIYGIAEFSIDVPDLPVSVNDFYTSSQLPANLPAGGGVFTLRTRIGLAIPEPSGAALSVLALASITMMIGLRKATKLR</sequence>
<organism evidence="2 3">
    <name type="scientific">Bythopirellula polymerisocia</name>
    <dbReference type="NCBI Taxonomy" id="2528003"/>
    <lineage>
        <taxon>Bacteria</taxon>
        <taxon>Pseudomonadati</taxon>
        <taxon>Planctomycetota</taxon>
        <taxon>Planctomycetia</taxon>
        <taxon>Pirellulales</taxon>
        <taxon>Lacipirellulaceae</taxon>
        <taxon>Bythopirellula</taxon>
    </lineage>
</organism>
<feature type="chain" id="PRO_5022791698" description="PEP-CTERM protein-sorting domain-containing protein" evidence="1">
    <location>
        <begin position="30"/>
        <end position="236"/>
    </location>
</feature>
<reference evidence="2 3" key="1">
    <citation type="submission" date="2019-02" db="EMBL/GenBank/DDBJ databases">
        <title>Deep-cultivation of Planctomycetes and their phenomic and genomic characterization uncovers novel biology.</title>
        <authorList>
            <person name="Wiegand S."/>
            <person name="Jogler M."/>
            <person name="Boedeker C."/>
            <person name="Pinto D."/>
            <person name="Vollmers J."/>
            <person name="Rivas-Marin E."/>
            <person name="Kohn T."/>
            <person name="Peeters S.H."/>
            <person name="Heuer A."/>
            <person name="Rast P."/>
            <person name="Oberbeckmann S."/>
            <person name="Bunk B."/>
            <person name="Jeske O."/>
            <person name="Meyerdierks A."/>
            <person name="Storesund J.E."/>
            <person name="Kallscheuer N."/>
            <person name="Luecker S."/>
            <person name="Lage O.M."/>
            <person name="Pohl T."/>
            <person name="Merkel B.J."/>
            <person name="Hornburger P."/>
            <person name="Mueller R.-W."/>
            <person name="Bruemmer F."/>
            <person name="Labrenz M."/>
            <person name="Spormann A.M."/>
            <person name="Op Den Camp H."/>
            <person name="Overmann J."/>
            <person name="Amann R."/>
            <person name="Jetten M.S.M."/>
            <person name="Mascher T."/>
            <person name="Medema M.H."/>
            <person name="Devos D.P."/>
            <person name="Kaster A.-K."/>
            <person name="Ovreas L."/>
            <person name="Rohde M."/>
            <person name="Galperin M.Y."/>
            <person name="Jogler C."/>
        </authorList>
    </citation>
    <scope>NUCLEOTIDE SEQUENCE [LARGE SCALE GENOMIC DNA]</scope>
    <source>
        <strain evidence="2 3">Pla144</strain>
    </source>
</reference>
<gene>
    <name evidence="2" type="ORF">Pla144_48240</name>
</gene>
<protein>
    <recommendedName>
        <fullName evidence="4">PEP-CTERM protein-sorting domain-containing protein</fullName>
    </recommendedName>
</protein>
<dbReference type="RefSeq" id="WP_146453043.1">
    <property type="nucleotide sequence ID" value="NZ_SJPS01000013.1"/>
</dbReference>
<feature type="signal peptide" evidence="1">
    <location>
        <begin position="1"/>
        <end position="29"/>
    </location>
</feature>
<evidence type="ECO:0000313" key="2">
    <source>
        <dbReference type="EMBL" id="TWU20773.1"/>
    </source>
</evidence>
<comment type="caution">
    <text evidence="2">The sequence shown here is derived from an EMBL/GenBank/DDBJ whole genome shotgun (WGS) entry which is preliminary data.</text>
</comment>
<accession>A0A5C6C7Z1</accession>